<organism evidence="1 2">
    <name type="scientific">Kribbella albertanoniae</name>
    <dbReference type="NCBI Taxonomy" id="1266829"/>
    <lineage>
        <taxon>Bacteria</taxon>
        <taxon>Bacillati</taxon>
        <taxon>Actinomycetota</taxon>
        <taxon>Actinomycetes</taxon>
        <taxon>Propionibacteriales</taxon>
        <taxon>Kribbellaceae</taxon>
        <taxon>Kribbella</taxon>
    </lineage>
</organism>
<name>A0A4R4QIU4_9ACTN</name>
<dbReference type="OrthoDB" id="4132250at2"/>
<keyword evidence="2" id="KW-1185">Reference proteome</keyword>
<dbReference type="Proteomes" id="UP000295075">
    <property type="component" value="Unassembled WGS sequence"/>
</dbReference>
<sequence length="231" mass="25485">MPLSSPHITVPEPSRLQQAEANYAAYGLVTLDDVVDVGALRPTLRAIYDEVGHLAQERRQPHVAGEGVLGVGHRFARLDTTPGIPGGDVVAECFTAHGLDRWAADFAAESLQWIGAITGYDLTYDRAFLLVYREGDYIGPHGDKYDGHRVNLQIPVVYDAVSCMRVLQDGYLEPQLDRDGTVRLLGPRMWHEVPPLLPSRPDVAPLRLVLSLRTTGVPRDLQRNYSGQVLA</sequence>
<evidence type="ECO:0000313" key="1">
    <source>
        <dbReference type="EMBL" id="TDC35289.1"/>
    </source>
</evidence>
<proteinExistence type="predicted"/>
<comment type="caution">
    <text evidence="1">The sequence shown here is derived from an EMBL/GenBank/DDBJ whole genome shotgun (WGS) entry which is preliminary data.</text>
</comment>
<dbReference type="RefSeq" id="WP_132400704.1">
    <property type="nucleotide sequence ID" value="NZ_SMKA01000003.1"/>
</dbReference>
<accession>A0A4R4QIU4</accession>
<protein>
    <submittedName>
        <fullName evidence="1">StsF protein</fullName>
    </submittedName>
</protein>
<gene>
    <name evidence="1" type="ORF">E1261_01800</name>
</gene>
<dbReference type="EMBL" id="SMKA01000003">
    <property type="protein sequence ID" value="TDC35289.1"/>
    <property type="molecule type" value="Genomic_DNA"/>
</dbReference>
<reference evidence="1 2" key="1">
    <citation type="submission" date="2019-03" db="EMBL/GenBank/DDBJ databases">
        <title>Draft genome sequences of novel Actinobacteria.</title>
        <authorList>
            <person name="Sahin N."/>
            <person name="Ay H."/>
            <person name="Saygin H."/>
        </authorList>
    </citation>
    <scope>NUCLEOTIDE SEQUENCE [LARGE SCALE GENOMIC DNA]</scope>
    <source>
        <strain evidence="1 2">JCM 30547</strain>
    </source>
</reference>
<dbReference type="AlphaFoldDB" id="A0A4R4QIU4"/>
<evidence type="ECO:0000313" key="2">
    <source>
        <dbReference type="Proteomes" id="UP000295075"/>
    </source>
</evidence>